<dbReference type="AlphaFoldDB" id="A0A8H3I573"/>
<keyword evidence="3" id="KW-1185">Reference proteome</keyword>
<dbReference type="EMBL" id="CAJPDQ010000010">
    <property type="protein sequence ID" value="CAF9915367.1"/>
    <property type="molecule type" value="Genomic_DNA"/>
</dbReference>
<evidence type="ECO:0000313" key="2">
    <source>
        <dbReference type="EMBL" id="CAF9915367.1"/>
    </source>
</evidence>
<protein>
    <submittedName>
        <fullName evidence="2">Uncharacterized protein</fullName>
    </submittedName>
</protein>
<reference evidence="2" key="1">
    <citation type="submission" date="2021-03" db="EMBL/GenBank/DDBJ databases">
        <authorList>
            <person name="Tagirdzhanova G."/>
        </authorList>
    </citation>
    <scope>NUCLEOTIDE SEQUENCE</scope>
</reference>
<feature type="compositionally biased region" description="Polar residues" evidence="1">
    <location>
        <begin position="213"/>
        <end position="225"/>
    </location>
</feature>
<accession>A0A8H3I573</accession>
<evidence type="ECO:0000313" key="3">
    <source>
        <dbReference type="Proteomes" id="UP000664169"/>
    </source>
</evidence>
<organism evidence="2 3">
    <name type="scientific">Gomphillus americanus</name>
    <dbReference type="NCBI Taxonomy" id="1940652"/>
    <lineage>
        <taxon>Eukaryota</taxon>
        <taxon>Fungi</taxon>
        <taxon>Dikarya</taxon>
        <taxon>Ascomycota</taxon>
        <taxon>Pezizomycotina</taxon>
        <taxon>Lecanoromycetes</taxon>
        <taxon>OSLEUM clade</taxon>
        <taxon>Ostropomycetidae</taxon>
        <taxon>Ostropales</taxon>
        <taxon>Graphidaceae</taxon>
        <taxon>Gomphilloideae</taxon>
        <taxon>Gomphillus</taxon>
    </lineage>
</organism>
<evidence type="ECO:0000256" key="1">
    <source>
        <dbReference type="SAM" id="MobiDB-lite"/>
    </source>
</evidence>
<feature type="compositionally biased region" description="Basic residues" evidence="1">
    <location>
        <begin position="178"/>
        <end position="191"/>
    </location>
</feature>
<gene>
    <name evidence="2" type="ORF">GOMPHAMPRED_000722</name>
</gene>
<feature type="region of interest" description="Disordered" evidence="1">
    <location>
        <begin position="178"/>
        <end position="225"/>
    </location>
</feature>
<dbReference type="Proteomes" id="UP000664169">
    <property type="component" value="Unassembled WGS sequence"/>
</dbReference>
<proteinExistence type="predicted"/>
<name>A0A8H3I573_9LECA</name>
<comment type="caution">
    <text evidence="2">The sequence shown here is derived from an EMBL/GenBank/DDBJ whole genome shotgun (WGS) entry which is preliminary data.</text>
</comment>
<sequence length="225" mass="25431">MSVRHRPSIDELILHPHVAVSYVENEGAGVGIVQQARRPEPCAGTVDHRIPNEEYVYRWTQKNFAAQGIETHKRCHLRSLVYALSNLHDLYKGNKNCKMPRKVMIYSKSSDVVKIIARHRRPGSECLRRPLDQDDRRLLEKVLRGIRRLLKMGPEISIVQTKSADPAATKAVTLSRRRGRKACAGRQKHNQKLQASSSAATGIRNEEEEMTPVSGSINIPSCRVQ</sequence>